<dbReference type="Proteomes" id="UP000463883">
    <property type="component" value="Chromosome"/>
</dbReference>
<gene>
    <name evidence="2" type="ORF">Ami3637_00360</name>
</gene>
<reference evidence="2 3" key="1">
    <citation type="submission" date="2020-01" db="EMBL/GenBank/DDBJ databases">
        <title>Genomic analysis of Aminipila sp. CBA3637.</title>
        <authorList>
            <person name="Kim Y.B."/>
            <person name="Roh S.W."/>
        </authorList>
    </citation>
    <scope>NUCLEOTIDE SEQUENCE [LARGE SCALE GENOMIC DNA]</scope>
    <source>
        <strain evidence="2 3">CBA3637</strain>
    </source>
</reference>
<dbReference type="AlphaFoldDB" id="A0A6P1M8V8"/>
<feature type="domain" description="Helix-turn-helix type 11" evidence="1">
    <location>
        <begin position="6"/>
        <end position="59"/>
    </location>
</feature>
<protein>
    <submittedName>
        <fullName evidence="2">WYL domain-containing protein</fullName>
    </submittedName>
</protein>
<dbReference type="InterPro" id="IPR013196">
    <property type="entry name" value="HTH_11"/>
</dbReference>
<organism evidence="2 3">
    <name type="scientific">Aminipila terrae</name>
    <dbReference type="NCBI Taxonomy" id="2697030"/>
    <lineage>
        <taxon>Bacteria</taxon>
        <taxon>Bacillati</taxon>
        <taxon>Bacillota</taxon>
        <taxon>Clostridia</taxon>
        <taxon>Peptostreptococcales</taxon>
        <taxon>Anaerovoracaceae</taxon>
        <taxon>Aminipila</taxon>
    </lineage>
</organism>
<evidence type="ECO:0000313" key="3">
    <source>
        <dbReference type="Proteomes" id="UP000463883"/>
    </source>
</evidence>
<name>A0A6P1M8V8_9FIRM</name>
<keyword evidence="3" id="KW-1185">Reference proteome</keyword>
<dbReference type="InterPro" id="IPR036388">
    <property type="entry name" value="WH-like_DNA-bd_sf"/>
</dbReference>
<evidence type="ECO:0000259" key="1">
    <source>
        <dbReference type="Pfam" id="PF08279"/>
    </source>
</evidence>
<dbReference type="RefSeq" id="WP_162360818.1">
    <property type="nucleotide sequence ID" value="NZ_CP047591.1"/>
</dbReference>
<proteinExistence type="predicted"/>
<sequence length="314" mass="36620">MKKSERLHDLMIYLNGKNSFNLKDVINKYQISKSTALRDIQSLESIGMPIYSQQGRNGYYGILPNRLLSPIVFTIDEMYALYFAMLTLNDYQTTPFHLSTTALKNKFELCLSDVKKNQLRKMESILQMGGIKHFNESKFLKDILAFSIDNKVCEVEYTKNSATQTFYVQFFNISSSFGQWYTTAFNFQSEKPIVFRCDKISSIMESTHYIAKNLLEFDTSSFEFFKSTDAIDFRVEITQKGVDKFYKENYPSMKLEMIDSRFYINGYYNQGEEDFIANYLVSYGKQILSISPEELKSSITNTIRELDSYYLSVI</sequence>
<dbReference type="EMBL" id="CP047591">
    <property type="protein sequence ID" value="QHI71040.1"/>
    <property type="molecule type" value="Genomic_DNA"/>
</dbReference>
<dbReference type="Gene3D" id="1.10.10.10">
    <property type="entry name" value="Winged helix-like DNA-binding domain superfamily/Winged helix DNA-binding domain"/>
    <property type="match status" value="1"/>
</dbReference>
<evidence type="ECO:0000313" key="2">
    <source>
        <dbReference type="EMBL" id="QHI71040.1"/>
    </source>
</evidence>
<dbReference type="SUPFAM" id="SSF46785">
    <property type="entry name" value="Winged helix' DNA-binding domain"/>
    <property type="match status" value="1"/>
</dbReference>
<dbReference type="KEGG" id="amic:Ami3637_00360"/>
<dbReference type="InterPro" id="IPR051534">
    <property type="entry name" value="CBASS_pafABC_assoc_protein"/>
</dbReference>
<dbReference type="Pfam" id="PF08279">
    <property type="entry name" value="HTH_11"/>
    <property type="match status" value="1"/>
</dbReference>
<dbReference type="InterPro" id="IPR036390">
    <property type="entry name" value="WH_DNA-bd_sf"/>
</dbReference>
<accession>A0A6P1M8V8</accession>
<dbReference type="PANTHER" id="PTHR34580:SF9">
    <property type="entry name" value="SLL5097 PROTEIN"/>
    <property type="match status" value="1"/>
</dbReference>
<dbReference type="PANTHER" id="PTHR34580">
    <property type="match status" value="1"/>
</dbReference>